<organism evidence="1 2">
    <name type="scientific">Hibiscus syriacus</name>
    <name type="common">Rose of Sharon</name>
    <dbReference type="NCBI Taxonomy" id="106335"/>
    <lineage>
        <taxon>Eukaryota</taxon>
        <taxon>Viridiplantae</taxon>
        <taxon>Streptophyta</taxon>
        <taxon>Embryophyta</taxon>
        <taxon>Tracheophyta</taxon>
        <taxon>Spermatophyta</taxon>
        <taxon>Magnoliopsida</taxon>
        <taxon>eudicotyledons</taxon>
        <taxon>Gunneridae</taxon>
        <taxon>Pentapetalae</taxon>
        <taxon>rosids</taxon>
        <taxon>malvids</taxon>
        <taxon>Malvales</taxon>
        <taxon>Malvaceae</taxon>
        <taxon>Malvoideae</taxon>
        <taxon>Hibiscus</taxon>
    </lineage>
</organism>
<reference evidence="1" key="1">
    <citation type="submission" date="2019-09" db="EMBL/GenBank/DDBJ databases">
        <title>Draft genome information of white flower Hibiscus syriacus.</title>
        <authorList>
            <person name="Kim Y.-M."/>
        </authorList>
    </citation>
    <scope>NUCLEOTIDE SEQUENCE [LARGE SCALE GENOMIC DNA]</scope>
    <source>
        <strain evidence="1">YM2019G1</strain>
    </source>
</reference>
<dbReference type="InterPro" id="IPR055300">
    <property type="entry name" value="CWZF3/5/7"/>
</dbReference>
<sequence length="287" mass="32297">MRKGLVLGFGGRKIEDDELEKGEACSYNNNNDDYDASTDPEVDLSSLAYIDEKLQHVLEHLQKDVERAKFGGYASFLLLTHILLVGLTQRVHQVSFNASISQKIWHIGQVVHITEGWTTTYKFWTLPTLKAPSNDSIEQKFMTSFSLAGETLLSPLLDYLLNFIVKNTGIERNKGFHDVAEESVELKLIQEIGWESPKAGSALDCEVVDPLNLKVIQRVTSHRHTMKLPSARTMPHLVEKENQKPGFIEAAVTLEKRLTVGAGVLVIRISWKSSYFGSSLFNIFISY</sequence>
<comment type="caution">
    <text evidence="1">The sequence shown here is derived from an EMBL/GenBank/DDBJ whole genome shotgun (WGS) entry which is preliminary data.</text>
</comment>
<name>A0A6A2Z0T1_HIBSY</name>
<dbReference type="AlphaFoldDB" id="A0A6A2Z0T1"/>
<evidence type="ECO:0000313" key="2">
    <source>
        <dbReference type="Proteomes" id="UP000436088"/>
    </source>
</evidence>
<dbReference type="EMBL" id="VEPZ02001230">
    <property type="protein sequence ID" value="KAE8685498.1"/>
    <property type="molecule type" value="Genomic_DNA"/>
</dbReference>
<accession>A0A6A2Z0T1</accession>
<protein>
    <submittedName>
        <fullName evidence="1">Uncharacterized protein</fullName>
    </submittedName>
</protein>
<evidence type="ECO:0000313" key="1">
    <source>
        <dbReference type="EMBL" id="KAE8685498.1"/>
    </source>
</evidence>
<dbReference type="Proteomes" id="UP000436088">
    <property type="component" value="Unassembled WGS sequence"/>
</dbReference>
<dbReference type="PANTHER" id="PTHR46524">
    <property type="entry name" value="CW-TYPE ZINC FINGER"/>
    <property type="match status" value="1"/>
</dbReference>
<gene>
    <name evidence="1" type="ORF">F3Y22_tig00111096pilonHSYRG00029</name>
</gene>
<proteinExistence type="predicted"/>
<dbReference type="PANTHER" id="PTHR46524:SF7">
    <property type="entry name" value="CW-TYPE ZINC FINGER"/>
    <property type="match status" value="1"/>
</dbReference>
<keyword evidence="2" id="KW-1185">Reference proteome</keyword>